<proteinExistence type="predicted"/>
<sequence length="95" mass="10642">MCTVRFLMERLRISGRLNGINNPRDVNAADYREFARLVWESSQGVKQALDPVFRTVCLSVRPSVGSRPDPSSKSLKARFHVASNPVRRIKDAVSG</sequence>
<comment type="caution">
    <text evidence="1">The sequence shown here is derived from an EMBL/GenBank/DDBJ whole genome shotgun (WGS) entry which is preliminary data.</text>
</comment>
<organism evidence="1 2">
    <name type="scientific">Zophobas morio</name>
    <dbReference type="NCBI Taxonomy" id="2755281"/>
    <lineage>
        <taxon>Eukaryota</taxon>
        <taxon>Metazoa</taxon>
        <taxon>Ecdysozoa</taxon>
        <taxon>Arthropoda</taxon>
        <taxon>Hexapoda</taxon>
        <taxon>Insecta</taxon>
        <taxon>Pterygota</taxon>
        <taxon>Neoptera</taxon>
        <taxon>Endopterygota</taxon>
        <taxon>Coleoptera</taxon>
        <taxon>Polyphaga</taxon>
        <taxon>Cucujiformia</taxon>
        <taxon>Tenebrionidae</taxon>
        <taxon>Zophobas</taxon>
    </lineage>
</organism>
<dbReference type="Proteomes" id="UP001168821">
    <property type="component" value="Unassembled WGS sequence"/>
</dbReference>
<keyword evidence="2" id="KW-1185">Reference proteome</keyword>
<protein>
    <submittedName>
        <fullName evidence="1">Uncharacterized protein</fullName>
    </submittedName>
</protein>
<evidence type="ECO:0000313" key="1">
    <source>
        <dbReference type="EMBL" id="KAJ3650832.1"/>
    </source>
</evidence>
<evidence type="ECO:0000313" key="2">
    <source>
        <dbReference type="Proteomes" id="UP001168821"/>
    </source>
</evidence>
<gene>
    <name evidence="1" type="ORF">Zmor_016911</name>
</gene>
<dbReference type="EMBL" id="JALNTZ010000005">
    <property type="protein sequence ID" value="KAJ3650832.1"/>
    <property type="molecule type" value="Genomic_DNA"/>
</dbReference>
<reference evidence="1" key="1">
    <citation type="journal article" date="2023" name="G3 (Bethesda)">
        <title>Whole genome assemblies of Zophobas morio and Tenebrio molitor.</title>
        <authorList>
            <person name="Kaur S."/>
            <person name="Stinson S.A."/>
            <person name="diCenzo G.C."/>
        </authorList>
    </citation>
    <scope>NUCLEOTIDE SEQUENCE</scope>
    <source>
        <strain evidence="1">QUZm001</strain>
    </source>
</reference>
<name>A0AA38IBB2_9CUCU</name>
<dbReference type="AlphaFoldDB" id="A0AA38IBB2"/>
<accession>A0AA38IBB2</accession>